<sequence>MKNKISQAIVNLGLAFSQAASPSDSISENAQLLVQAAEDSFFKNPWFTRGNVLKCYSAWGVALTPEKIEEFTSRYHKNQGDHNTKTIGIISAGNIPFVGLHDILCCLFSGHRALIKLSGRDADLTSLIINILEQLEPSLKGMVTIAEDRLTQFDAIIATGSNNSSRYFEYYFAKYPHIIRKNRNGVALLNGNESKEELALLGNDIYQYFGLGCRNVAKIFVPKGYNLATLFEAIEPWNGIINHSKYANNYSYNRALWLIDLAPHLDTGFMLFRRDTSFVSPIATLFYEEYEELEQIIQFLNLNIEQLQCVVSNIEQVPIRVNFGQTQQPELWDFADGVDTMKFLETI</sequence>
<gene>
    <name evidence="2" type="ORF">SAMN05216323_100199</name>
</gene>
<evidence type="ECO:0008006" key="4">
    <source>
        <dbReference type="Google" id="ProtNLM"/>
    </source>
</evidence>
<keyword evidence="1" id="KW-0175">Coiled coil</keyword>
<dbReference type="AlphaFoldDB" id="A0A1G6GI07"/>
<dbReference type="EMBL" id="FMYP01000001">
    <property type="protein sequence ID" value="SDB81641.1"/>
    <property type="molecule type" value="Genomic_DNA"/>
</dbReference>
<name>A0A1G6GI07_9BACT</name>
<dbReference type="Proteomes" id="UP000199452">
    <property type="component" value="Unassembled WGS sequence"/>
</dbReference>
<evidence type="ECO:0000256" key="1">
    <source>
        <dbReference type="SAM" id="Coils"/>
    </source>
</evidence>
<evidence type="ECO:0000313" key="2">
    <source>
        <dbReference type="EMBL" id="SDB81641.1"/>
    </source>
</evidence>
<organism evidence="2 3">
    <name type="scientific">Williamwhitmania taraxaci</name>
    <dbReference type="NCBI Taxonomy" id="1640674"/>
    <lineage>
        <taxon>Bacteria</taxon>
        <taxon>Pseudomonadati</taxon>
        <taxon>Bacteroidota</taxon>
        <taxon>Bacteroidia</taxon>
        <taxon>Bacteroidales</taxon>
        <taxon>Williamwhitmaniaceae</taxon>
        <taxon>Williamwhitmania</taxon>
    </lineage>
</organism>
<proteinExistence type="predicted"/>
<dbReference type="RefSeq" id="WP_212590466.1">
    <property type="nucleotide sequence ID" value="NZ_FMYP01000001.1"/>
</dbReference>
<keyword evidence="3" id="KW-1185">Reference proteome</keyword>
<dbReference type="STRING" id="1640674.SAMN05216323_100199"/>
<accession>A0A1G6GI07</accession>
<protein>
    <recommendedName>
        <fullName evidence="4">Acyl-CoA reductase (LuxC)</fullName>
    </recommendedName>
</protein>
<evidence type="ECO:0000313" key="3">
    <source>
        <dbReference type="Proteomes" id="UP000199452"/>
    </source>
</evidence>
<reference evidence="2 3" key="1">
    <citation type="submission" date="2016-09" db="EMBL/GenBank/DDBJ databases">
        <authorList>
            <person name="Capua I."/>
            <person name="De Benedictis P."/>
            <person name="Joannis T."/>
            <person name="Lombin L.H."/>
            <person name="Cattoli G."/>
        </authorList>
    </citation>
    <scope>NUCLEOTIDE SEQUENCE [LARGE SCALE GENOMIC DNA]</scope>
    <source>
        <strain evidence="2 3">A7P-90m</strain>
    </source>
</reference>
<feature type="coiled-coil region" evidence="1">
    <location>
        <begin position="290"/>
        <end position="317"/>
    </location>
</feature>